<dbReference type="InterPro" id="IPR015797">
    <property type="entry name" value="NUDIX_hydrolase-like_dom_sf"/>
</dbReference>
<dbReference type="CDD" id="cd03670">
    <property type="entry name" value="NUDIX_ADPRase_Nudt9"/>
    <property type="match status" value="1"/>
</dbReference>
<dbReference type="GO" id="GO:0005524">
    <property type="term" value="F:ATP binding"/>
    <property type="evidence" value="ECO:0007669"/>
    <property type="project" value="UniProtKB-KW"/>
</dbReference>
<dbReference type="SMART" id="SM00219">
    <property type="entry name" value="TyrKc"/>
    <property type="match status" value="1"/>
</dbReference>
<dbReference type="SMART" id="SM00462">
    <property type="entry name" value="PTB"/>
    <property type="match status" value="1"/>
</dbReference>
<evidence type="ECO:0000259" key="10">
    <source>
        <dbReference type="PROSITE" id="PS01179"/>
    </source>
</evidence>
<dbReference type="PROSITE" id="PS50011">
    <property type="entry name" value="PROTEIN_KINASE_DOM"/>
    <property type="match status" value="1"/>
</dbReference>
<feature type="compositionally biased region" description="Low complexity" evidence="8">
    <location>
        <begin position="583"/>
        <end position="609"/>
    </location>
</feature>
<dbReference type="PANTHER" id="PTHR13030">
    <property type="entry name" value="NUDIX HYDROLASE"/>
    <property type="match status" value="1"/>
</dbReference>
<feature type="compositionally biased region" description="Low complexity" evidence="8">
    <location>
        <begin position="176"/>
        <end position="196"/>
    </location>
</feature>
<dbReference type="Gene3D" id="2.30.29.30">
    <property type="entry name" value="Pleckstrin-homology domain (PH domain)/Phosphotyrosine-binding domain (PTB)"/>
    <property type="match status" value="1"/>
</dbReference>
<keyword evidence="5" id="KW-0067">ATP-binding</keyword>
<evidence type="ECO:0000256" key="7">
    <source>
        <dbReference type="ARBA" id="ARBA00023137"/>
    </source>
</evidence>
<gene>
    <name evidence="13" type="ORF">PTSG_10301</name>
</gene>
<dbReference type="GO" id="GO:0048468">
    <property type="term" value="P:cell development"/>
    <property type="evidence" value="ECO:0007669"/>
    <property type="project" value="UniProtKB-ARBA"/>
</dbReference>
<dbReference type="GeneID" id="16068879"/>
<dbReference type="EMBL" id="GL832990">
    <property type="protein sequence ID" value="EGD80026.1"/>
    <property type="molecule type" value="Genomic_DNA"/>
</dbReference>
<dbReference type="InterPro" id="IPR008266">
    <property type="entry name" value="Tyr_kinase_AS"/>
</dbReference>
<evidence type="ECO:0000256" key="4">
    <source>
        <dbReference type="ARBA" id="ARBA00022777"/>
    </source>
</evidence>
<dbReference type="InterPro" id="IPR039989">
    <property type="entry name" value="NUDT9"/>
</dbReference>
<comment type="subcellular location">
    <subcellularLocation>
        <location evidence="1">Endomembrane system</location>
    </subcellularLocation>
</comment>
<feature type="domain" description="Nudix hydrolase" evidence="12">
    <location>
        <begin position="338"/>
        <end position="491"/>
    </location>
</feature>
<dbReference type="AlphaFoldDB" id="F2UQX1"/>
<dbReference type="PROSITE" id="PS00109">
    <property type="entry name" value="PROTEIN_KINASE_TYR"/>
    <property type="match status" value="1"/>
</dbReference>
<dbReference type="Pfam" id="PF00293">
    <property type="entry name" value="NUDIX"/>
    <property type="match status" value="1"/>
</dbReference>
<dbReference type="GO" id="GO:0004713">
    <property type="term" value="F:protein tyrosine kinase activity"/>
    <property type="evidence" value="ECO:0007669"/>
    <property type="project" value="UniProtKB-KW"/>
</dbReference>
<dbReference type="Proteomes" id="UP000007799">
    <property type="component" value="Unassembled WGS sequence"/>
</dbReference>
<dbReference type="InterPro" id="IPR011993">
    <property type="entry name" value="PH-like_dom_sf"/>
</dbReference>
<feature type="transmembrane region" description="Helical" evidence="9">
    <location>
        <begin position="6"/>
        <end position="29"/>
    </location>
</feature>
<keyword evidence="9" id="KW-0812">Transmembrane</keyword>
<keyword evidence="2" id="KW-0808">Transferase</keyword>
<evidence type="ECO:0000256" key="8">
    <source>
        <dbReference type="SAM" id="MobiDB-lite"/>
    </source>
</evidence>
<reference evidence="13" key="1">
    <citation type="submission" date="2009-08" db="EMBL/GenBank/DDBJ databases">
        <title>Annotation of Salpingoeca rosetta.</title>
        <authorList>
            <consortium name="The Broad Institute Genome Sequencing Platform"/>
            <person name="Russ C."/>
            <person name="Cuomo C."/>
            <person name="Burger G."/>
            <person name="Gray M.W."/>
            <person name="Holland P.W.H."/>
            <person name="King N."/>
            <person name="Lang F.B.F."/>
            <person name="Roger A.J."/>
            <person name="Ruiz-Trillo I."/>
            <person name="Young S.K."/>
            <person name="Zeng Q."/>
            <person name="Gargeya S."/>
            <person name="Alvarado L."/>
            <person name="Berlin A."/>
            <person name="Chapman S.B."/>
            <person name="Chen Z."/>
            <person name="Freedman E."/>
            <person name="Gellesch M."/>
            <person name="Goldberg J."/>
            <person name="Griggs A."/>
            <person name="Gujja S."/>
            <person name="Heilman E."/>
            <person name="Heiman D."/>
            <person name="Howarth C."/>
            <person name="Mehta T."/>
            <person name="Neiman D."/>
            <person name="Pearson M."/>
            <person name="Roberts A."/>
            <person name="Saif S."/>
            <person name="Shea T."/>
            <person name="Shenoy N."/>
            <person name="Sisk P."/>
            <person name="Stolte C."/>
            <person name="Sykes S."/>
            <person name="White J."/>
            <person name="Yandava C."/>
            <person name="Haas B."/>
            <person name="Nusbaum C."/>
            <person name="Birren B."/>
        </authorList>
    </citation>
    <scope>NUCLEOTIDE SEQUENCE [LARGE SCALE GENOMIC DNA]</scope>
    <source>
        <strain evidence="13">ATCC 50818</strain>
    </source>
</reference>
<feature type="domain" description="Protein kinase" evidence="11">
    <location>
        <begin position="838"/>
        <end position="1141"/>
    </location>
</feature>
<dbReference type="InterPro" id="IPR001245">
    <property type="entry name" value="Ser-Thr/Tyr_kinase_cat_dom"/>
</dbReference>
<evidence type="ECO:0000256" key="9">
    <source>
        <dbReference type="SAM" id="Phobius"/>
    </source>
</evidence>
<dbReference type="GO" id="GO:0047631">
    <property type="term" value="F:ADP-ribose diphosphatase activity"/>
    <property type="evidence" value="ECO:0007669"/>
    <property type="project" value="InterPro"/>
</dbReference>
<keyword evidence="4 13" id="KW-0418">Kinase</keyword>
<organism evidence="14">
    <name type="scientific">Salpingoeca rosetta (strain ATCC 50818 / BSB-021)</name>
    <dbReference type="NCBI Taxonomy" id="946362"/>
    <lineage>
        <taxon>Eukaryota</taxon>
        <taxon>Choanoflagellata</taxon>
        <taxon>Craspedida</taxon>
        <taxon>Salpingoecidae</taxon>
        <taxon>Salpingoeca</taxon>
    </lineage>
</organism>
<evidence type="ECO:0000259" key="12">
    <source>
        <dbReference type="PROSITE" id="PS51462"/>
    </source>
</evidence>
<dbReference type="FunFam" id="3.90.79.10:FF:000110">
    <property type="entry name" value="Putative nudix hydrolase 6"/>
    <property type="match status" value="1"/>
</dbReference>
<name>F2UQX1_SALR5</name>
<feature type="compositionally biased region" description="Low complexity" evidence="8">
    <location>
        <begin position="82"/>
        <end position="92"/>
    </location>
</feature>
<dbReference type="PRINTS" id="PR00109">
    <property type="entry name" value="TYRKINASE"/>
</dbReference>
<feature type="region of interest" description="Disordered" evidence="8">
    <location>
        <begin position="578"/>
        <end position="620"/>
    </location>
</feature>
<dbReference type="GO" id="GO:0050793">
    <property type="term" value="P:regulation of developmental process"/>
    <property type="evidence" value="ECO:0007669"/>
    <property type="project" value="UniProtKB-ARBA"/>
</dbReference>
<dbReference type="eggNOG" id="KOG4257">
    <property type="taxonomic scope" value="Eukaryota"/>
</dbReference>
<feature type="compositionally biased region" description="Low complexity" evidence="8">
    <location>
        <begin position="1205"/>
        <end position="1218"/>
    </location>
</feature>
<feature type="region of interest" description="Disordered" evidence="8">
    <location>
        <begin position="46"/>
        <end position="131"/>
    </location>
</feature>
<evidence type="ECO:0000256" key="3">
    <source>
        <dbReference type="ARBA" id="ARBA00022741"/>
    </source>
</evidence>
<dbReference type="GO" id="GO:0012505">
    <property type="term" value="C:endomembrane system"/>
    <property type="evidence" value="ECO:0007669"/>
    <property type="project" value="UniProtKB-SubCell"/>
</dbReference>
<keyword evidence="3" id="KW-0547">Nucleotide-binding</keyword>
<feature type="compositionally biased region" description="Low complexity" evidence="8">
    <location>
        <begin position="1177"/>
        <end position="1195"/>
    </location>
</feature>
<dbReference type="InterPro" id="IPR011009">
    <property type="entry name" value="Kinase-like_dom_sf"/>
</dbReference>
<dbReference type="eggNOG" id="KOG4195">
    <property type="taxonomic scope" value="Eukaryota"/>
</dbReference>
<dbReference type="PROSITE" id="PS51462">
    <property type="entry name" value="NUDIX"/>
    <property type="match status" value="1"/>
</dbReference>
<sequence>MVDAATIAVVAVCAVVAVILIVAIMFYLYTLGRFRRSLEELDDAESQKQQLSRESSRKASSSASRRASTHDVRRPSYLQDDNSNSNTTSTTNQEPARRKSTAWDTPANADGATGISSLSPPSANRKASSGVAEFLEPMSSRDFALGAPALPDQEREVFSNPLFGMDEAEFEDDSHNTTNSTTINNNNNSNSNAATDSSRREKRSGNMLHRHVTRWKPADTDDLDVLYGDKYVGTDLRRVIPVAVDWGVDDPSYYPTAYTAASVLAGREWADPEDTSQLRFNAIDVVKGKRVNRISHHGQYAVVDGLPLNVRGRTGIRGRGVLGRWGPNHAADPVVTRWAFTPEGDPVYRNGKRVLEFVAVRRRDNAMLAFPGGFVDPGERVSETLKREFSEEALNSLQMSEAEVRALRSAVDGLFAAGSEVYRGYVHDDRNTDNAWIETTCVLYHDASGHALGNFALSGGDDAMEAHWEMVRSDLTMHAGHHNWLALVARKLGCFWSEERGADDVEVSLPMAASGAAAITNVMFAPSMPGAASGQGAGGTSLNRTPTNSVDNLSTTSGNEQARTPQHNVTAADLARFTKGQHSRANTTSSATTRGGTTTTTTTAAAASNVTGDDSGFERVGGRVAGMEGDVDLEMDEYNDTQANNTLRRQDLADVHVWAEENQDAVEDVQAVLEQYSDVIAVFDAKYLGHVKTTNPGGNEVVEACIKVVREDKSRMQGVVELEISPRGIVIQRPATKGGESVEILRDIPIKAISFTGVDRTYKKLFAFIANNSEEEGMLCHVFQCKSKAQNVSDTITEAFRIAQETRIDPFALNRDTTDTSPVVTGLFKESQLPREQLKVKMIIGHGQYGKVFLADRKLPSATGSSDGSGDGGSGGVQQVAVKLMRPHIAVKDMIDFLGEAAMMMNFDNEFCLQLVGTCVNKAPWLIVVVVDFMQYKDLGTLMRQCNRAQVRLRSHEQLTILHQVSRGLTYLSKHRFVHRDVAARNILLHHDNQVKIGDFGLTRKIPDGQNHWRLDKAGRLPVKHMAVESLTLKRFSSASDVWSFGVLVWEILAYGAPPWESQGIATKDVRKALLAGTRLEKPEFVASDEFPTPEEEEHARDVWDDMYIIAASCWAAQPEERPTFPDLRDTIAQVLDNELLFHGPARPVRDVGKTCFEALEQLKKRRGKAGRRGRSIIKGTTPSSSASSAKAAKATARKAGGRTSGSTAHSASSGDEQ</sequence>
<dbReference type="Pfam" id="PF07714">
    <property type="entry name" value="PK_Tyr_Ser-Thr"/>
    <property type="match status" value="1"/>
</dbReference>
<dbReference type="SUPFAM" id="SSF55811">
    <property type="entry name" value="Nudix"/>
    <property type="match status" value="1"/>
</dbReference>
<dbReference type="CDD" id="cd00192">
    <property type="entry name" value="PTKc"/>
    <property type="match status" value="1"/>
</dbReference>
<feature type="region of interest" description="Disordered" evidence="8">
    <location>
        <begin position="171"/>
        <end position="210"/>
    </location>
</feature>
<dbReference type="SUPFAM" id="SSF56112">
    <property type="entry name" value="Protein kinase-like (PK-like)"/>
    <property type="match status" value="1"/>
</dbReference>
<feature type="compositionally biased region" description="Polar residues" evidence="8">
    <location>
        <begin position="540"/>
        <end position="566"/>
    </location>
</feature>
<evidence type="ECO:0000313" key="14">
    <source>
        <dbReference type="Proteomes" id="UP000007799"/>
    </source>
</evidence>
<feature type="domain" description="PID" evidence="10">
    <location>
        <begin position="683"/>
        <end position="809"/>
    </location>
</feature>
<dbReference type="InterPro" id="IPR020635">
    <property type="entry name" value="Tyr_kinase_cat_dom"/>
</dbReference>
<dbReference type="InterPro" id="IPR000719">
    <property type="entry name" value="Prot_kinase_dom"/>
</dbReference>
<dbReference type="InterPro" id="IPR000086">
    <property type="entry name" value="NUDIX_hydrolase_dom"/>
</dbReference>
<dbReference type="Gene3D" id="3.90.79.10">
    <property type="entry name" value="Nucleoside Triphosphate Pyrophosphohydrolase"/>
    <property type="match status" value="1"/>
</dbReference>
<dbReference type="FunFam" id="1.10.510.10:FF:001512">
    <property type="entry name" value="Receptor tyrosine-protein kinase erbB-2"/>
    <property type="match status" value="1"/>
</dbReference>
<dbReference type="Gene3D" id="3.30.200.20">
    <property type="entry name" value="Phosphorylase Kinase, domain 1"/>
    <property type="match status" value="1"/>
</dbReference>
<dbReference type="CDD" id="cd13161">
    <property type="entry name" value="PTB_TK_HMTK"/>
    <property type="match status" value="1"/>
</dbReference>
<proteinExistence type="predicted"/>
<feature type="region of interest" description="Disordered" evidence="8">
    <location>
        <begin position="531"/>
        <end position="566"/>
    </location>
</feature>
<feature type="region of interest" description="Disordered" evidence="8">
    <location>
        <begin position="1167"/>
        <end position="1218"/>
    </location>
</feature>
<evidence type="ECO:0000256" key="1">
    <source>
        <dbReference type="ARBA" id="ARBA00004308"/>
    </source>
</evidence>
<evidence type="ECO:0000256" key="2">
    <source>
        <dbReference type="ARBA" id="ARBA00022679"/>
    </source>
</evidence>
<dbReference type="PANTHER" id="PTHR13030:SF8">
    <property type="entry name" value="ADP-RIBOSE PYROPHOSPHATASE, MITOCHONDRIAL"/>
    <property type="match status" value="1"/>
</dbReference>
<dbReference type="Pfam" id="PF00640">
    <property type="entry name" value="PID"/>
    <property type="match status" value="1"/>
</dbReference>
<feature type="compositionally biased region" description="Basic residues" evidence="8">
    <location>
        <begin position="1167"/>
        <end position="1176"/>
    </location>
</feature>
<dbReference type="KEGG" id="sre:PTSG_10301"/>
<feature type="compositionally biased region" description="Polar residues" evidence="8">
    <location>
        <begin position="114"/>
        <end position="127"/>
    </location>
</feature>
<dbReference type="InterPro" id="IPR006020">
    <property type="entry name" value="PTB/PI_dom"/>
</dbReference>
<evidence type="ECO:0000256" key="6">
    <source>
        <dbReference type="ARBA" id="ARBA00023136"/>
    </source>
</evidence>
<keyword evidence="6 9" id="KW-0472">Membrane</keyword>
<keyword evidence="9" id="KW-1133">Transmembrane helix</keyword>
<keyword evidence="14" id="KW-1185">Reference proteome</keyword>
<protein>
    <submittedName>
        <fullName evidence="13">TK/HMTK protein kinase</fullName>
    </submittedName>
</protein>
<dbReference type="eggNOG" id="KOG3536">
    <property type="taxonomic scope" value="Eukaryota"/>
</dbReference>
<evidence type="ECO:0000256" key="5">
    <source>
        <dbReference type="ARBA" id="ARBA00022840"/>
    </source>
</evidence>
<dbReference type="SUPFAM" id="SSF50729">
    <property type="entry name" value="PH domain-like"/>
    <property type="match status" value="1"/>
</dbReference>
<dbReference type="OrthoDB" id="4062651at2759"/>
<evidence type="ECO:0000313" key="13">
    <source>
        <dbReference type="EMBL" id="EGD80026.1"/>
    </source>
</evidence>
<dbReference type="InParanoid" id="F2UQX1"/>
<dbReference type="PROSITE" id="PS01179">
    <property type="entry name" value="PID"/>
    <property type="match status" value="1"/>
</dbReference>
<evidence type="ECO:0000259" key="11">
    <source>
        <dbReference type="PROSITE" id="PS50011"/>
    </source>
</evidence>
<dbReference type="Pfam" id="PF25969">
    <property type="entry name" value="NUDT9_N"/>
    <property type="match status" value="1"/>
</dbReference>
<keyword evidence="7" id="KW-0829">Tyrosine-protein kinase</keyword>
<accession>F2UQX1</accession>
<dbReference type="RefSeq" id="XP_004988351.1">
    <property type="nucleotide sequence ID" value="XM_004988294.1"/>
</dbReference>
<dbReference type="Gene3D" id="1.10.510.10">
    <property type="entry name" value="Transferase(Phosphotransferase) domain 1"/>
    <property type="match status" value="1"/>
</dbReference>